<protein>
    <recommendedName>
        <fullName evidence="5">Carbohydrate kinase FGGY N-terminal domain-containing protein</fullName>
    </recommendedName>
</protein>
<dbReference type="InterPro" id="IPR018484">
    <property type="entry name" value="FGGY_N"/>
</dbReference>
<dbReference type="Proteomes" id="UP000792063">
    <property type="component" value="Unassembled WGS sequence"/>
</dbReference>
<feature type="region of interest" description="Disordered" evidence="4">
    <location>
        <begin position="108"/>
        <end position="166"/>
    </location>
</feature>
<name>A0A3R7NF62_9STRA</name>
<dbReference type="EMBL" id="MBDN02000170">
    <property type="protein sequence ID" value="RLN78885.1"/>
    <property type="molecule type" value="Genomic_DNA"/>
</dbReference>
<dbReference type="EMBL" id="MAYM02000241">
    <property type="protein sequence ID" value="RLN44950.1"/>
    <property type="molecule type" value="Genomic_DNA"/>
</dbReference>
<evidence type="ECO:0000256" key="4">
    <source>
        <dbReference type="SAM" id="MobiDB-lite"/>
    </source>
</evidence>
<feature type="domain" description="Carbohydrate kinase FGGY N-terminal" evidence="5">
    <location>
        <begin position="297"/>
        <end position="452"/>
    </location>
</feature>
<dbReference type="EMBL" id="JPWV03000270">
    <property type="protein sequence ID" value="KAG2519597.1"/>
    <property type="molecule type" value="Genomic_DNA"/>
</dbReference>
<dbReference type="SUPFAM" id="SSF53067">
    <property type="entry name" value="Actin-like ATPase domain"/>
    <property type="match status" value="2"/>
</dbReference>
<dbReference type="Proteomes" id="UP000285624">
    <property type="component" value="Unassembled WGS sequence"/>
</dbReference>
<keyword evidence="2" id="KW-0808">Transferase</keyword>
<dbReference type="CDD" id="cd07777">
    <property type="entry name" value="ASKHA_NBD_FGGY_SHK"/>
    <property type="match status" value="1"/>
</dbReference>
<evidence type="ECO:0000313" key="6">
    <source>
        <dbReference type="EMBL" id="KAG2519597.1"/>
    </source>
</evidence>
<dbReference type="Proteomes" id="UP000785171">
    <property type="component" value="Unassembled WGS sequence"/>
</dbReference>
<accession>A0A3R7NF62</accession>
<organism evidence="9 10">
    <name type="scientific">Phytophthora kernoviae</name>
    <dbReference type="NCBI Taxonomy" id="325452"/>
    <lineage>
        <taxon>Eukaryota</taxon>
        <taxon>Sar</taxon>
        <taxon>Stramenopiles</taxon>
        <taxon>Oomycota</taxon>
        <taxon>Peronosporomycetes</taxon>
        <taxon>Peronosporales</taxon>
        <taxon>Peronosporaceae</taxon>
        <taxon>Phytophthora</taxon>
    </lineage>
</organism>
<evidence type="ECO:0000256" key="1">
    <source>
        <dbReference type="ARBA" id="ARBA00009156"/>
    </source>
</evidence>
<gene>
    <name evidence="8" type="ORF">BBI17_005707</name>
    <name evidence="9" type="ORF">BBO99_00005653</name>
    <name evidence="6" type="ORF">JM16_006015</name>
    <name evidence="7" type="ORF">JM18_006928</name>
</gene>
<evidence type="ECO:0000313" key="11">
    <source>
        <dbReference type="Proteomes" id="UP000285883"/>
    </source>
</evidence>
<evidence type="ECO:0000313" key="9">
    <source>
        <dbReference type="EMBL" id="RLN78885.1"/>
    </source>
</evidence>
<dbReference type="Pfam" id="PF00370">
    <property type="entry name" value="FGGY_N"/>
    <property type="match status" value="1"/>
</dbReference>
<keyword evidence="10" id="KW-1185">Reference proteome</keyword>
<reference evidence="6" key="3">
    <citation type="submission" date="2020-06" db="EMBL/GenBank/DDBJ databases">
        <authorList>
            <person name="Studholme D.J."/>
        </authorList>
    </citation>
    <scope>NUCLEOTIDE SEQUENCE</scope>
    <source>
        <strain evidence="6">NZFS 2646</strain>
        <strain evidence="7">NZFS 3630</strain>
    </source>
</reference>
<evidence type="ECO:0000256" key="3">
    <source>
        <dbReference type="ARBA" id="ARBA00022777"/>
    </source>
</evidence>
<dbReference type="GO" id="GO:0006071">
    <property type="term" value="P:glycerol metabolic process"/>
    <property type="evidence" value="ECO:0007669"/>
    <property type="project" value="TreeGrafter"/>
</dbReference>
<dbReference type="FunFam" id="3.30.420.40:FF:000111">
    <property type="entry name" value="Sedoheptulokinase"/>
    <property type="match status" value="1"/>
</dbReference>
<evidence type="ECO:0000313" key="8">
    <source>
        <dbReference type="EMBL" id="RLN44950.1"/>
    </source>
</evidence>
<dbReference type="PANTHER" id="PTHR10196:SF67">
    <property type="entry name" value="SEDOHEPTULOKINASE"/>
    <property type="match status" value="1"/>
</dbReference>
<reference evidence="6" key="1">
    <citation type="journal article" date="2015" name="Genom Data">
        <title>Genome sequences of six Phytophthora species associated with forests in New Zealand.</title>
        <authorList>
            <person name="Studholme D.J."/>
            <person name="McDougal R.L."/>
            <person name="Sambles C."/>
            <person name="Hansen E."/>
            <person name="Hardy G."/>
            <person name="Grant M."/>
            <person name="Ganley R.J."/>
            <person name="Williams N.M."/>
        </authorList>
    </citation>
    <scope>NUCLEOTIDE SEQUENCE</scope>
    <source>
        <strain evidence="6">NZFS 2646</strain>
        <strain evidence="7">NZFS 3630</strain>
    </source>
</reference>
<keyword evidence="3" id="KW-0418">Kinase</keyword>
<dbReference type="EMBL" id="JPWU03000273">
    <property type="protein sequence ID" value="KAG2520814.1"/>
    <property type="molecule type" value="Genomic_DNA"/>
</dbReference>
<dbReference type="Gene3D" id="3.30.420.40">
    <property type="match status" value="2"/>
</dbReference>
<feature type="compositionally biased region" description="Basic and acidic residues" evidence="4">
    <location>
        <begin position="133"/>
        <end position="146"/>
    </location>
</feature>
<dbReference type="GO" id="GO:0005829">
    <property type="term" value="C:cytosol"/>
    <property type="evidence" value="ECO:0007669"/>
    <property type="project" value="TreeGrafter"/>
</dbReference>
<feature type="compositionally biased region" description="Polar residues" evidence="4">
    <location>
        <begin position="110"/>
        <end position="130"/>
    </location>
</feature>
<evidence type="ECO:0000259" key="5">
    <source>
        <dbReference type="Pfam" id="PF00370"/>
    </source>
</evidence>
<proteinExistence type="inferred from homology"/>
<sequence length="693" mass="75321">MEGVPRRTLRHWLDDAEKINSFVGPDSRKSIGRSGRREILPFAKEMSEFLEEARQDGREMTSAHMIEFIRANYGQWLTTYMADKKSAESGHAALTRLCQRFVERHGFTNPGANSSMQTSVNHGTNQSSAGSLGEHDSISSAKHDVNYDTNTGANPDTNSTTSSSTTVIDLEDDSPLLFGLDIGTTAVKCVVVNGVTGQTVDVANVSLNDVAVPASLATETKVGVQNVEQVLLAVQRAVMMLHEAARRRVTSVGICGQMHGILWWCSRAVHETAERLLEYSGKYGDSDEDMLEPAWSELVTWQDQRCTPAFLAQCREKIASVKTTSNTLLTNLAAGYGLATFAHTLEHSPRTLVGMDACGTIHDFVAFVLCGHTLPSETFMDTTDAHSWGGLNLQTQSWDTRVLRALQIPSSMLPSIKKPGTSIGHISNGSASFGLPEDKPVYVPMGDHPCSVLAALAQRQGQPRDDASLTLVNIGTSAQMAMVLTGESVEKLSNNSEDTAESAATNSSSFEVRPFLFEDRYLGVVASLSGGNTFAWLVHQWQQWAQEMGLMSVHPDEDEEKVARREAAVYERLIALGLQHEDTQLTFVPTLHGERANPDATGSIQNLRMNNWSMGDISAALSRGLVENLFDMIPAELEPLVPVQTMIGTGNALVRNALLQRFLLKRLADPTLLQIQTAADAAVGAALAPSLLL</sequence>
<comment type="caution">
    <text evidence="9">The sequence shown here is derived from an EMBL/GenBank/DDBJ whole genome shotgun (WGS) entry which is preliminary data.</text>
</comment>
<evidence type="ECO:0000256" key="2">
    <source>
        <dbReference type="ARBA" id="ARBA00022679"/>
    </source>
</evidence>
<dbReference type="Proteomes" id="UP000285883">
    <property type="component" value="Unassembled WGS sequence"/>
</dbReference>
<feature type="compositionally biased region" description="Polar residues" evidence="4">
    <location>
        <begin position="147"/>
        <end position="158"/>
    </location>
</feature>
<dbReference type="PANTHER" id="PTHR10196">
    <property type="entry name" value="SUGAR KINASE"/>
    <property type="match status" value="1"/>
</dbReference>
<comment type="similarity">
    <text evidence="1">Belongs to the FGGY kinase family.</text>
</comment>
<evidence type="ECO:0000313" key="10">
    <source>
        <dbReference type="Proteomes" id="UP000285624"/>
    </source>
</evidence>
<dbReference type="STRING" id="325452.A0A3R7NF62"/>
<dbReference type="AlphaFoldDB" id="A0A3R7NF62"/>
<dbReference type="InterPro" id="IPR043129">
    <property type="entry name" value="ATPase_NBD"/>
</dbReference>
<dbReference type="GO" id="GO:0050277">
    <property type="term" value="F:sedoheptulokinase activity"/>
    <property type="evidence" value="ECO:0007669"/>
    <property type="project" value="TreeGrafter"/>
</dbReference>
<evidence type="ECO:0000313" key="7">
    <source>
        <dbReference type="EMBL" id="KAG2520814.1"/>
    </source>
</evidence>
<reference evidence="10 11" key="2">
    <citation type="submission" date="2018-07" db="EMBL/GenBank/DDBJ databases">
        <title>Genome sequencing of oomycete isolates from Chile give support for New Zealand origin for Phytophthora kernoviae and make available the first Nothophytophthora sp. genome.</title>
        <authorList>
            <person name="Studholme D.J."/>
            <person name="Sanfuentes E."/>
            <person name="Panda P."/>
            <person name="Hill R."/>
            <person name="Sambles C."/>
            <person name="Grant M."/>
            <person name="Williams N.M."/>
            <person name="Mcdougal R.L."/>
        </authorList>
    </citation>
    <scope>NUCLEOTIDE SEQUENCE [LARGE SCALE GENOMIC DNA]</scope>
    <source>
        <strain evidence="8">Chile2</strain>
        <strain evidence="9">Chile4</strain>
    </source>
</reference>